<dbReference type="PANTHER" id="PTHR45527:SF1">
    <property type="entry name" value="FATTY ACID SYNTHASE"/>
    <property type="match status" value="1"/>
</dbReference>
<dbReference type="InterPro" id="IPR045851">
    <property type="entry name" value="AMP-bd_C_sf"/>
</dbReference>
<evidence type="ECO:0000256" key="1">
    <source>
        <dbReference type="ARBA" id="ARBA00001957"/>
    </source>
</evidence>
<dbReference type="RefSeq" id="WP_146138570.1">
    <property type="nucleotide sequence ID" value="NZ_PVWO01000655.1"/>
</dbReference>
<dbReference type="Gene3D" id="3.40.50.980">
    <property type="match status" value="1"/>
</dbReference>
<dbReference type="Gene3D" id="1.10.1200.10">
    <property type="entry name" value="ACP-like"/>
    <property type="match status" value="1"/>
</dbReference>
<dbReference type="PANTHER" id="PTHR45527">
    <property type="entry name" value="NONRIBOSOMAL PEPTIDE SYNTHETASE"/>
    <property type="match status" value="1"/>
</dbReference>
<dbReference type="PROSITE" id="PS00012">
    <property type="entry name" value="PHOSPHOPANTETHEINE"/>
    <property type="match status" value="1"/>
</dbReference>
<feature type="domain" description="Carrier" evidence="5">
    <location>
        <begin position="350"/>
        <end position="425"/>
    </location>
</feature>
<evidence type="ECO:0000313" key="7">
    <source>
        <dbReference type="Proteomes" id="UP000238937"/>
    </source>
</evidence>
<evidence type="ECO:0000259" key="5">
    <source>
        <dbReference type="PROSITE" id="PS50075"/>
    </source>
</evidence>
<protein>
    <submittedName>
        <fullName evidence="6">Non-ribosomal peptide synthetase</fullName>
    </submittedName>
</protein>
<dbReference type="SUPFAM" id="SSF56801">
    <property type="entry name" value="Acetyl-CoA synthetase-like"/>
    <property type="match status" value="1"/>
</dbReference>
<keyword evidence="7" id="KW-1185">Reference proteome</keyword>
<gene>
    <name evidence="6" type="ORF">C7B77_27830</name>
</gene>
<dbReference type="InterPro" id="IPR006162">
    <property type="entry name" value="Ppantetheine_attach_site"/>
</dbReference>
<comment type="cofactor">
    <cofactor evidence="1">
        <name>pantetheine 4'-phosphate</name>
        <dbReference type="ChEBI" id="CHEBI:47942"/>
    </cofactor>
</comment>
<evidence type="ECO:0000313" key="6">
    <source>
        <dbReference type="EMBL" id="PSB40959.1"/>
    </source>
</evidence>
<evidence type="ECO:0000256" key="4">
    <source>
        <dbReference type="ARBA" id="ARBA00022553"/>
    </source>
</evidence>
<dbReference type="SMART" id="SM00823">
    <property type="entry name" value="PKS_PP"/>
    <property type="match status" value="1"/>
</dbReference>
<accession>A0A2T1F7K4</accession>
<comment type="similarity">
    <text evidence="2">Belongs to the ATP-dependent AMP-binding enzyme family.</text>
</comment>
<feature type="non-terminal residue" evidence="6">
    <location>
        <position position="1"/>
    </location>
</feature>
<dbReference type="Pfam" id="PF00550">
    <property type="entry name" value="PP-binding"/>
    <property type="match status" value="1"/>
</dbReference>
<dbReference type="OrthoDB" id="9778383at2"/>
<dbReference type="EMBL" id="PVWO01000655">
    <property type="protein sequence ID" value="PSB40959.1"/>
    <property type="molecule type" value="Genomic_DNA"/>
</dbReference>
<name>A0A2T1F7K4_9CYAN</name>
<dbReference type="Pfam" id="PF00501">
    <property type="entry name" value="AMP-binding"/>
    <property type="match status" value="1"/>
</dbReference>
<dbReference type="FunFam" id="2.30.38.10:FF:000001">
    <property type="entry name" value="Non-ribosomal peptide synthetase PvdI"/>
    <property type="match status" value="1"/>
</dbReference>
<dbReference type="GO" id="GO:0044550">
    <property type="term" value="P:secondary metabolite biosynthetic process"/>
    <property type="evidence" value="ECO:0007669"/>
    <property type="project" value="TreeGrafter"/>
</dbReference>
<dbReference type="InterPro" id="IPR009081">
    <property type="entry name" value="PP-bd_ACP"/>
</dbReference>
<dbReference type="Pfam" id="PF13193">
    <property type="entry name" value="AMP-binding_C"/>
    <property type="match status" value="1"/>
</dbReference>
<dbReference type="GO" id="GO:0043041">
    <property type="term" value="P:amino acid activation for nonribosomal peptide biosynthetic process"/>
    <property type="evidence" value="ECO:0007669"/>
    <property type="project" value="TreeGrafter"/>
</dbReference>
<evidence type="ECO:0000256" key="2">
    <source>
        <dbReference type="ARBA" id="ARBA00006432"/>
    </source>
</evidence>
<dbReference type="GO" id="GO:0005829">
    <property type="term" value="C:cytosol"/>
    <property type="evidence" value="ECO:0007669"/>
    <property type="project" value="TreeGrafter"/>
</dbReference>
<comment type="caution">
    <text evidence="6">The sequence shown here is derived from an EMBL/GenBank/DDBJ whole genome shotgun (WGS) entry which is preliminary data.</text>
</comment>
<dbReference type="AlphaFoldDB" id="A0A2T1F7K4"/>
<dbReference type="PROSITE" id="PS50075">
    <property type="entry name" value="CARRIER"/>
    <property type="match status" value="1"/>
</dbReference>
<reference evidence="6 7" key="1">
    <citation type="submission" date="2018-03" db="EMBL/GenBank/DDBJ databases">
        <title>The ancient ancestry and fast evolution of plastids.</title>
        <authorList>
            <person name="Moore K.R."/>
            <person name="Magnabosco C."/>
            <person name="Momper L."/>
            <person name="Gold D.A."/>
            <person name="Bosak T."/>
            <person name="Fournier G.P."/>
        </authorList>
    </citation>
    <scope>NUCLEOTIDE SEQUENCE [LARGE SCALE GENOMIC DNA]</scope>
    <source>
        <strain evidence="6 7">CCALA 037</strain>
    </source>
</reference>
<dbReference type="SUPFAM" id="SSF47336">
    <property type="entry name" value="ACP-like"/>
    <property type="match status" value="1"/>
</dbReference>
<dbReference type="InterPro" id="IPR000873">
    <property type="entry name" value="AMP-dep_synth/lig_dom"/>
</dbReference>
<dbReference type="FunFam" id="1.10.1200.10:FF:000005">
    <property type="entry name" value="Nonribosomal peptide synthetase 1"/>
    <property type="match status" value="1"/>
</dbReference>
<keyword evidence="3" id="KW-0596">Phosphopantetheine</keyword>
<dbReference type="InterPro" id="IPR020806">
    <property type="entry name" value="PKS_PP-bd"/>
</dbReference>
<dbReference type="FunFam" id="3.30.300.30:FF:000010">
    <property type="entry name" value="Enterobactin synthetase component F"/>
    <property type="match status" value="1"/>
</dbReference>
<dbReference type="GO" id="GO:0031177">
    <property type="term" value="F:phosphopantetheine binding"/>
    <property type="evidence" value="ECO:0007669"/>
    <property type="project" value="InterPro"/>
</dbReference>
<dbReference type="InterPro" id="IPR036736">
    <property type="entry name" value="ACP-like_sf"/>
</dbReference>
<dbReference type="Proteomes" id="UP000238937">
    <property type="component" value="Unassembled WGS sequence"/>
</dbReference>
<evidence type="ECO:0000256" key="3">
    <source>
        <dbReference type="ARBA" id="ARBA00022450"/>
    </source>
</evidence>
<sequence>PKGVQIEHQNVVSLVISTDYIGLEASDTVAAAANFSFDAVIFEIWGALLNGSKLVVLGTESILSPQDFAAQIDRQGITTLFLTTALFNLLAAEVPFALKTLKNLLFGGEVIDRRWVKEVFDSISPQRLIHVYGPTESTTFATWYSIESVSTDVTIPIGKPIANKQSYILDRYLQPVPIGVPGELHIGGDGLARGYLNRPDLTAAKFIPNPFSSDESARLYKTGDLARYLPDGNIEFLGRIDNQVKIRGFRIELGEIEAVLSTHPQVQQAVAIATEASPGHKRLVAYLVTSDESLSSSQVRVFLKQRLPEYMVPAAIVTLDSMPLTPNGKVDRNALPTPDREWDLTIDFVLPSTPTQEAIAQMWLEVLGLEKVGIHNNFFDLGGNSLLVTQLISRLRSAFDVELPIISLFEKQTIFELAESIDEIRSTVQMLRPDDIELLENREEIEL</sequence>
<keyword evidence="4" id="KW-0597">Phosphoprotein</keyword>
<organism evidence="6 7">
    <name type="scientific">Chamaesiphon polymorphus CCALA 037</name>
    <dbReference type="NCBI Taxonomy" id="2107692"/>
    <lineage>
        <taxon>Bacteria</taxon>
        <taxon>Bacillati</taxon>
        <taxon>Cyanobacteriota</taxon>
        <taxon>Cyanophyceae</taxon>
        <taxon>Gomontiellales</taxon>
        <taxon>Chamaesiphonaceae</taxon>
        <taxon>Chamaesiphon</taxon>
    </lineage>
</organism>
<proteinExistence type="inferred from homology"/>
<dbReference type="Gene3D" id="2.30.38.10">
    <property type="entry name" value="Luciferase, Domain 3"/>
    <property type="match status" value="1"/>
</dbReference>
<dbReference type="Gene3D" id="3.30.300.30">
    <property type="match status" value="1"/>
</dbReference>
<dbReference type="InterPro" id="IPR025110">
    <property type="entry name" value="AMP-bd_C"/>
</dbReference>